<protein>
    <submittedName>
        <fullName evidence="1">Uncharacterized protein</fullName>
    </submittedName>
</protein>
<dbReference type="OrthoDB" id="370799at2"/>
<organism evidence="1 2">
    <name type="scientific">Anatilimnocola aggregata</name>
    <dbReference type="NCBI Taxonomy" id="2528021"/>
    <lineage>
        <taxon>Bacteria</taxon>
        <taxon>Pseudomonadati</taxon>
        <taxon>Planctomycetota</taxon>
        <taxon>Planctomycetia</taxon>
        <taxon>Pirellulales</taxon>
        <taxon>Pirellulaceae</taxon>
        <taxon>Anatilimnocola</taxon>
    </lineage>
</organism>
<dbReference type="RefSeq" id="WP_145087900.1">
    <property type="nucleotide sequence ID" value="NZ_CP036274.1"/>
</dbReference>
<accession>A0A517YA38</accession>
<evidence type="ECO:0000313" key="2">
    <source>
        <dbReference type="Proteomes" id="UP000315017"/>
    </source>
</evidence>
<sequence>MSSSFGPAFDELIPAKRRCELGPGNANEALRPQLAALTVARAFATQRVVNEAAARCCLSGIWLLHDFLDESHSLSQEIESTDGSYWHGIMHRREPDYGNAKYWFRRVRQHPVLPSLAAQARDLIAAEGAQDAIAKKIEQSGEWDPDLLIDWCEQLARGRAQQRELAEQIAQAEWQLLFEHCYQSAIGTR</sequence>
<keyword evidence="2" id="KW-1185">Reference proteome</keyword>
<dbReference type="Proteomes" id="UP000315017">
    <property type="component" value="Chromosome"/>
</dbReference>
<reference evidence="1 2" key="1">
    <citation type="submission" date="2019-02" db="EMBL/GenBank/DDBJ databases">
        <title>Deep-cultivation of Planctomycetes and their phenomic and genomic characterization uncovers novel biology.</title>
        <authorList>
            <person name="Wiegand S."/>
            <person name="Jogler M."/>
            <person name="Boedeker C."/>
            <person name="Pinto D."/>
            <person name="Vollmers J."/>
            <person name="Rivas-Marin E."/>
            <person name="Kohn T."/>
            <person name="Peeters S.H."/>
            <person name="Heuer A."/>
            <person name="Rast P."/>
            <person name="Oberbeckmann S."/>
            <person name="Bunk B."/>
            <person name="Jeske O."/>
            <person name="Meyerdierks A."/>
            <person name="Storesund J.E."/>
            <person name="Kallscheuer N."/>
            <person name="Luecker S."/>
            <person name="Lage O.M."/>
            <person name="Pohl T."/>
            <person name="Merkel B.J."/>
            <person name="Hornburger P."/>
            <person name="Mueller R.-W."/>
            <person name="Bruemmer F."/>
            <person name="Labrenz M."/>
            <person name="Spormann A.M."/>
            <person name="Op den Camp H."/>
            <person name="Overmann J."/>
            <person name="Amann R."/>
            <person name="Jetten M.S.M."/>
            <person name="Mascher T."/>
            <person name="Medema M.H."/>
            <person name="Devos D.P."/>
            <person name="Kaster A.-K."/>
            <person name="Ovreas L."/>
            <person name="Rohde M."/>
            <person name="Galperin M.Y."/>
            <person name="Jogler C."/>
        </authorList>
    </citation>
    <scope>NUCLEOTIDE SEQUENCE [LARGE SCALE GENOMIC DNA]</scope>
    <source>
        <strain evidence="1 2">ETA_A8</strain>
    </source>
</reference>
<dbReference type="AlphaFoldDB" id="A0A517YA38"/>
<gene>
    <name evidence="1" type="ORF">ETAA8_21060</name>
</gene>
<proteinExistence type="predicted"/>
<evidence type="ECO:0000313" key="1">
    <source>
        <dbReference type="EMBL" id="QDU27022.1"/>
    </source>
</evidence>
<dbReference type="KEGG" id="aagg:ETAA8_21060"/>
<dbReference type="EMBL" id="CP036274">
    <property type="protein sequence ID" value="QDU27022.1"/>
    <property type="molecule type" value="Genomic_DNA"/>
</dbReference>
<name>A0A517YA38_9BACT</name>